<dbReference type="InterPro" id="IPR011709">
    <property type="entry name" value="DEAD-box_helicase_OB_fold"/>
</dbReference>
<reference evidence="17" key="2">
    <citation type="submission" date="2023-04" db="EMBL/GenBank/DDBJ databases">
        <authorList>
            <person name="Bu L."/>
            <person name="Lu L."/>
            <person name="Laidemitt M.R."/>
            <person name="Zhang S.M."/>
            <person name="Mutuku M."/>
            <person name="Mkoji G."/>
            <person name="Steinauer M."/>
            <person name="Loker E.S."/>
        </authorList>
    </citation>
    <scope>NUCLEOTIDE SEQUENCE</scope>
    <source>
        <strain evidence="17">KasaAsao</strain>
        <tissue evidence="17">Whole Snail</tissue>
    </source>
</reference>
<evidence type="ECO:0000256" key="13">
    <source>
        <dbReference type="ARBA" id="ARBA00071682"/>
    </source>
</evidence>
<evidence type="ECO:0000259" key="16">
    <source>
        <dbReference type="PROSITE" id="PS51194"/>
    </source>
</evidence>
<dbReference type="FunFam" id="3.40.50.300:FF:000284">
    <property type="entry name" value="probable ATP-dependent RNA helicase YTHDC2"/>
    <property type="match status" value="1"/>
</dbReference>
<dbReference type="GO" id="GO:0016787">
    <property type="term" value="F:hydrolase activity"/>
    <property type="evidence" value="ECO:0007669"/>
    <property type="project" value="UniProtKB-KW"/>
</dbReference>
<organism evidence="17 18">
    <name type="scientific">Biomphalaria pfeifferi</name>
    <name type="common">Bloodfluke planorb</name>
    <name type="synonym">Freshwater snail</name>
    <dbReference type="NCBI Taxonomy" id="112525"/>
    <lineage>
        <taxon>Eukaryota</taxon>
        <taxon>Metazoa</taxon>
        <taxon>Spiralia</taxon>
        <taxon>Lophotrochozoa</taxon>
        <taxon>Mollusca</taxon>
        <taxon>Gastropoda</taxon>
        <taxon>Heterobranchia</taxon>
        <taxon>Euthyneura</taxon>
        <taxon>Panpulmonata</taxon>
        <taxon>Hygrophila</taxon>
        <taxon>Lymnaeoidea</taxon>
        <taxon>Planorbidae</taxon>
        <taxon>Biomphalaria</taxon>
    </lineage>
</organism>
<dbReference type="PANTHER" id="PTHR18934">
    <property type="entry name" value="ATP-DEPENDENT RNA HELICASE"/>
    <property type="match status" value="1"/>
</dbReference>
<keyword evidence="6" id="KW-0378">Hydrolase</keyword>
<dbReference type="SMART" id="SM00487">
    <property type="entry name" value="DEXDc"/>
    <property type="match status" value="1"/>
</dbReference>
<comment type="similarity">
    <text evidence="1">Belongs to the DEAD box helicase family. DEAH subfamily.</text>
</comment>
<dbReference type="InterPro" id="IPR007502">
    <property type="entry name" value="Helicase-assoc_dom"/>
</dbReference>
<dbReference type="GO" id="GO:0005524">
    <property type="term" value="F:ATP binding"/>
    <property type="evidence" value="ECO:0007669"/>
    <property type="project" value="UniProtKB-KW"/>
</dbReference>
<dbReference type="Pfam" id="PF26026">
    <property type="entry name" value="RNA_hel_CTD"/>
    <property type="match status" value="1"/>
</dbReference>
<dbReference type="SMART" id="SM00847">
    <property type="entry name" value="HA2"/>
    <property type="match status" value="1"/>
</dbReference>
<evidence type="ECO:0000256" key="7">
    <source>
        <dbReference type="ARBA" id="ARBA00022806"/>
    </source>
</evidence>
<evidence type="ECO:0000259" key="15">
    <source>
        <dbReference type="PROSITE" id="PS51192"/>
    </source>
</evidence>
<feature type="domain" description="Helicase ATP-binding" evidence="15">
    <location>
        <begin position="116"/>
        <end position="282"/>
    </location>
</feature>
<evidence type="ECO:0000313" key="18">
    <source>
        <dbReference type="Proteomes" id="UP001233172"/>
    </source>
</evidence>
<sequence>MDLEELRSKLVGFEVSDCPSLIDNCPDLEIDSKEQKMINETLQLVQKHGQIKNNDVKMGDNTCSDQKQRYSEDEMMRTNKILYQEFHKKRQNSDMYQKMQEERQKLPAWEVKDFITAAVKRHKVIIVSGMTGCGKTTQVPQFILDDALESDNFRANIICTQPRRIAATSIAERVAEERDDTLGNLVGYQIRLDGEVSYLTRLLFCTTGIILRRLEGDPNLEGVTHVIVDEVHERSELSDFLILVLKRLLIRRPDLRVILMSATINAKLFSEYFNNCPIINIPGQLFPVKQFFLEDIIEQTKYCVKEFSEYSRSDRELHWMRQSHEHQEAVSDKTPDKKLSEYQLAMRYQKCSRSTIKTMSALDFDEINYDLIVHLLEWIVTEKHKEFPLDGAILVFLPGLQEIQKTFEELQVSKEFSRNIDRYVIIALHSSFSSDEQKAVFHKPKPGIRKIVLSTNIAETSITIDDVAYVVDVGHMKEMRYDHDKSMQSLDLIWVSKTNAEQRKGRAGRVQEGVCFHLFTSHMYKHILRPHPVPEIQRNSLEQVIIRTKILSVFRGHDIEIVLQDLIDAPSTDRIRAAVQSLKDIGALDSQMELTALGYHLGSIPVDVRIGKLMLYGLMFRCLDATLTMAATLSYKSPFITPFKKKEEATFKKKELKEHNSDIQTMLKAYKEWWEARGKGRESAYKYCKEFFLSFKHLEMISTLKQQYVEILSDIGFIKKKIKFKDVQTSAKANSDGVAIITGREANENNENKELLTAMLVAALYPNIIQHVSGKVKTRTGEYVDIHPNSVNFKVFFKNGSFLVYHEKVKTKKIYIRECSLVSQLSLLMFAGGGIEIDECQGYKVLIIDKMIKYKTHGSEVASSLKALRSELNQLLSDKITEPDKDLMSSPKGSALIKCINYLLAK</sequence>
<evidence type="ECO:0000256" key="5">
    <source>
        <dbReference type="ARBA" id="ARBA00022771"/>
    </source>
</evidence>
<dbReference type="FunFam" id="1.20.120.1080:FF:000002">
    <property type="entry name" value="Putative ATP-dependent RNA helicase DHX36"/>
    <property type="match status" value="1"/>
</dbReference>
<reference evidence="17" key="1">
    <citation type="journal article" date="2023" name="PLoS Negl. Trop. Dis.">
        <title>A genome sequence for Biomphalaria pfeifferi, the major vector snail for the human-infecting parasite Schistosoma mansoni.</title>
        <authorList>
            <person name="Bu L."/>
            <person name="Lu L."/>
            <person name="Laidemitt M.R."/>
            <person name="Zhang S.M."/>
            <person name="Mutuku M."/>
            <person name="Mkoji G."/>
            <person name="Steinauer M."/>
            <person name="Loker E.S."/>
        </authorList>
    </citation>
    <scope>NUCLEOTIDE SEQUENCE</scope>
    <source>
        <strain evidence="17">KasaAsao</strain>
    </source>
</reference>
<evidence type="ECO:0000256" key="11">
    <source>
        <dbReference type="ARBA" id="ARBA00047984"/>
    </source>
</evidence>
<evidence type="ECO:0000256" key="1">
    <source>
        <dbReference type="ARBA" id="ARBA00008792"/>
    </source>
</evidence>
<comment type="function">
    <text evidence="12">Probable ATP-binding RNA helicase.</text>
</comment>
<accession>A0AAD8BIY0</accession>
<dbReference type="Pfam" id="PF00270">
    <property type="entry name" value="DEAD"/>
    <property type="match status" value="1"/>
</dbReference>
<dbReference type="Pfam" id="PF00271">
    <property type="entry name" value="Helicase_C"/>
    <property type="match status" value="1"/>
</dbReference>
<keyword evidence="4" id="KW-0547">Nucleotide-binding</keyword>
<proteinExistence type="inferred from homology"/>
<dbReference type="CDD" id="cd18791">
    <property type="entry name" value="SF2_C_RHA"/>
    <property type="match status" value="1"/>
</dbReference>
<dbReference type="SUPFAM" id="SSF52540">
    <property type="entry name" value="P-loop containing nucleoside triphosphate hydrolases"/>
    <property type="match status" value="1"/>
</dbReference>
<dbReference type="Pfam" id="PF07717">
    <property type="entry name" value="OB_NTP_bind"/>
    <property type="match status" value="1"/>
</dbReference>
<evidence type="ECO:0000256" key="8">
    <source>
        <dbReference type="ARBA" id="ARBA00022833"/>
    </source>
</evidence>
<dbReference type="PROSITE" id="PS51192">
    <property type="entry name" value="HELICASE_ATP_BIND_1"/>
    <property type="match status" value="1"/>
</dbReference>
<evidence type="ECO:0000256" key="10">
    <source>
        <dbReference type="ARBA" id="ARBA00023054"/>
    </source>
</evidence>
<dbReference type="EMBL" id="JASAOG010000074">
    <property type="protein sequence ID" value="KAK0054833.1"/>
    <property type="molecule type" value="Genomic_DNA"/>
</dbReference>
<protein>
    <recommendedName>
        <fullName evidence="13">Putative ATP-dependent RNA helicase DHX57</fullName>
        <ecNumber evidence="2">3.6.4.13</ecNumber>
    </recommendedName>
    <alternativeName>
        <fullName evidence="14">DEAH box protein 57</fullName>
    </alternativeName>
</protein>
<dbReference type="Pfam" id="PF21010">
    <property type="entry name" value="HA2_C"/>
    <property type="match status" value="1"/>
</dbReference>
<gene>
    <name evidence="17" type="ORF">Bpfe_015679</name>
</gene>
<dbReference type="GO" id="GO:0008270">
    <property type="term" value="F:zinc ion binding"/>
    <property type="evidence" value="ECO:0007669"/>
    <property type="project" value="UniProtKB-KW"/>
</dbReference>
<dbReference type="Gene3D" id="1.20.120.1080">
    <property type="match status" value="1"/>
</dbReference>
<evidence type="ECO:0000256" key="6">
    <source>
        <dbReference type="ARBA" id="ARBA00022801"/>
    </source>
</evidence>
<dbReference type="FunFam" id="3.40.50.300:FF:000325">
    <property type="entry name" value="ATP-dependent RNA helicase DHX29"/>
    <property type="match status" value="1"/>
</dbReference>
<keyword evidence="10" id="KW-0175">Coiled coil</keyword>
<evidence type="ECO:0000256" key="2">
    <source>
        <dbReference type="ARBA" id="ARBA00012552"/>
    </source>
</evidence>
<keyword evidence="9" id="KW-0067">ATP-binding</keyword>
<comment type="catalytic activity">
    <reaction evidence="11">
        <text>ATP + H2O = ADP + phosphate + H(+)</text>
        <dbReference type="Rhea" id="RHEA:13065"/>
        <dbReference type="ChEBI" id="CHEBI:15377"/>
        <dbReference type="ChEBI" id="CHEBI:15378"/>
        <dbReference type="ChEBI" id="CHEBI:30616"/>
        <dbReference type="ChEBI" id="CHEBI:43474"/>
        <dbReference type="ChEBI" id="CHEBI:456216"/>
        <dbReference type="EC" id="3.6.4.13"/>
    </reaction>
</comment>
<evidence type="ECO:0000256" key="12">
    <source>
        <dbReference type="ARBA" id="ARBA00057709"/>
    </source>
</evidence>
<keyword evidence="18" id="KW-1185">Reference proteome</keyword>
<dbReference type="PROSITE" id="PS51194">
    <property type="entry name" value="HELICASE_CTER"/>
    <property type="match status" value="1"/>
</dbReference>
<feature type="domain" description="Helicase C-terminal" evidence="16">
    <location>
        <begin position="371"/>
        <end position="552"/>
    </location>
</feature>
<evidence type="ECO:0000313" key="17">
    <source>
        <dbReference type="EMBL" id="KAK0054833.1"/>
    </source>
</evidence>
<dbReference type="Pfam" id="PF04408">
    <property type="entry name" value="WHD_HA2"/>
    <property type="match status" value="1"/>
</dbReference>
<evidence type="ECO:0000256" key="4">
    <source>
        <dbReference type="ARBA" id="ARBA00022741"/>
    </source>
</evidence>
<dbReference type="InterPro" id="IPR001650">
    <property type="entry name" value="Helicase_C-like"/>
</dbReference>
<keyword evidence="7 17" id="KW-0347">Helicase</keyword>
<dbReference type="Proteomes" id="UP001233172">
    <property type="component" value="Unassembled WGS sequence"/>
</dbReference>
<keyword evidence="3" id="KW-0479">Metal-binding</keyword>
<dbReference type="GO" id="GO:0003723">
    <property type="term" value="F:RNA binding"/>
    <property type="evidence" value="ECO:0007669"/>
    <property type="project" value="TreeGrafter"/>
</dbReference>
<dbReference type="EC" id="3.6.4.13" evidence="2"/>
<dbReference type="InterPro" id="IPR011545">
    <property type="entry name" value="DEAD/DEAH_box_helicase_dom"/>
</dbReference>
<dbReference type="GO" id="GO:0003724">
    <property type="term" value="F:RNA helicase activity"/>
    <property type="evidence" value="ECO:0007669"/>
    <property type="project" value="UniProtKB-EC"/>
</dbReference>
<dbReference type="InterPro" id="IPR027417">
    <property type="entry name" value="P-loop_NTPase"/>
</dbReference>
<evidence type="ECO:0000256" key="14">
    <source>
        <dbReference type="ARBA" id="ARBA00083389"/>
    </source>
</evidence>
<dbReference type="AlphaFoldDB" id="A0AAD8BIY0"/>
<dbReference type="InterPro" id="IPR014001">
    <property type="entry name" value="Helicase_ATP-bd"/>
</dbReference>
<dbReference type="PANTHER" id="PTHR18934:SF145">
    <property type="entry name" value="ATP-DEPENDENT RNA HELICASE DHX57-RELATED"/>
    <property type="match status" value="1"/>
</dbReference>
<keyword evidence="8" id="KW-0862">Zinc</keyword>
<comment type="caution">
    <text evidence="17">The sequence shown here is derived from an EMBL/GenBank/DDBJ whole genome shotgun (WGS) entry which is preliminary data.</text>
</comment>
<keyword evidence="5" id="KW-0863">Zinc-finger</keyword>
<dbReference type="SMART" id="SM00490">
    <property type="entry name" value="HELICc"/>
    <property type="match status" value="1"/>
</dbReference>
<dbReference type="InterPro" id="IPR048333">
    <property type="entry name" value="HA2_WH"/>
</dbReference>
<evidence type="ECO:0000256" key="9">
    <source>
        <dbReference type="ARBA" id="ARBA00022840"/>
    </source>
</evidence>
<dbReference type="InterPro" id="IPR059023">
    <property type="entry name" value="RNA_hel_CTD"/>
</dbReference>
<evidence type="ECO:0000256" key="3">
    <source>
        <dbReference type="ARBA" id="ARBA00022723"/>
    </source>
</evidence>
<dbReference type="Gene3D" id="3.40.50.300">
    <property type="entry name" value="P-loop containing nucleotide triphosphate hydrolases"/>
    <property type="match status" value="2"/>
</dbReference>
<name>A0AAD8BIY0_BIOPF</name>